<reference evidence="19" key="17">
    <citation type="journal article" date="2021" name="J. Vet. Diagn. Invest.">
        <title>Emergence of fowl aviadenovirus C-4 in a backyard chicken flock in California.</title>
        <authorList>
            <person name="Mete A."/>
            <person name="Armien A.G."/>
            <person name="Rejmanek D."/>
            <person name="Mott M."/>
            <person name="Crossley B.M."/>
        </authorList>
    </citation>
    <scope>NUCLEOTIDE SEQUENCE</scope>
    <source>
        <strain evidence="19">D2004737</strain>
    </source>
</reference>
<dbReference type="Proteomes" id="UP000173008">
    <property type="component" value="Genome"/>
</dbReference>
<evidence type="ECO:0000313" key="4">
    <source>
        <dbReference type="EMBL" id="AMQ81277.1"/>
    </source>
</evidence>
<reference evidence="5 23" key="5">
    <citation type="submission" date="2016-04" db="EMBL/GenBank/DDBJ databases">
        <title>Genome characterization of an isolate HLJ/151129 of fowl adenovirus serotype 4.</title>
        <authorList>
            <person name="Li H."/>
            <person name="Wang J."/>
            <person name="Liu S."/>
        </authorList>
    </citation>
    <scope>NUCLEOTIDE SEQUENCE [LARGE SCALE GENOMIC DNA]</scope>
    <source>
        <strain evidence="5">HLJ/151118</strain>
    </source>
</reference>
<dbReference type="EMBL" id="KU245540">
    <property type="protein sequence ID" value="AMQ81277.1"/>
    <property type="molecule type" value="Genomic_DNA"/>
</dbReference>
<evidence type="ECO:0000313" key="21">
    <source>
        <dbReference type="Proteomes" id="UP000165897"/>
    </source>
</evidence>
<proteinExistence type="predicted"/>
<dbReference type="EMBL" id="KU587519">
    <property type="protein sequence ID" value="AMB36778.1"/>
    <property type="molecule type" value="Genomic_DNA"/>
</dbReference>
<dbReference type="EMBL" id="MG824745">
    <property type="protein sequence ID" value="AUT77157.1"/>
    <property type="molecule type" value="Genomic_DNA"/>
</dbReference>
<reference evidence="15 25" key="13">
    <citation type="submission" date="2019-01" db="EMBL/GenBank/DDBJ databases">
        <authorList>
            <person name="Chen L."/>
            <person name="Yin L."/>
            <person name="Liu L."/>
            <person name="Peng P."/>
            <person name="Cao Y."/>
        </authorList>
    </citation>
    <scope>NUCLEOTIDE SEQUENCE [LARGE SCALE GENOMIC DNA]</scope>
    <source>
        <strain evidence="15">CH/GDYF/201706</strain>
    </source>
</reference>
<dbReference type="Proteomes" id="UP000320295">
    <property type="component" value="Segment"/>
</dbReference>
<reference evidence="11" key="11">
    <citation type="submission" date="2018-01" db="EMBL/GenBank/DDBJ databases">
        <title>Epidemiological investigation and molecular differentiation of fowl adenovirus infections in commercial chickens in China.</title>
        <authorList>
            <person name="Luo Y."/>
            <person name="Zhao L."/>
            <person name="Weng Y."/>
        </authorList>
    </citation>
    <scope>NUCLEOTIDE SEQUENCE [LARGE SCALE GENOMIC DNA]</scope>
    <source>
        <strain evidence="11">CH/JS/TCZHP/2015</strain>
    </source>
</reference>
<evidence type="ECO:0000313" key="14">
    <source>
        <dbReference type="EMBL" id="AYU58969.1"/>
    </source>
</evidence>
<dbReference type="Proteomes" id="UP000662949">
    <property type="component" value="Segment"/>
</dbReference>
<reference evidence="3" key="4">
    <citation type="submission" date="2016-01" db="EMBL/GenBank/DDBJ databases">
        <authorList>
            <person name="Li L.T."/>
            <person name="Wen G.Y."/>
        </authorList>
    </citation>
    <scope>NUCLEOTIDE SEQUENCE</scope>
    <source>
        <strain evidence="3">HB1510</strain>
    </source>
</reference>
<reference evidence="17 27" key="15">
    <citation type="submission" date="2019-10" db="EMBL/GenBank/DDBJ databases">
        <authorList>
            <person name="Zhao L."/>
            <person name="Zhang X."/>
            <person name="Liu C."/>
        </authorList>
    </citation>
    <scope>NUCLEOTIDE SEQUENCE [LARGE SCALE GENOMIC DNA]</scope>
    <source>
        <strain evidence="17">CH/AHMG/2018</strain>
    </source>
</reference>
<accession>A0A096ZH01</accession>
<dbReference type="Proteomes" id="UP000152565">
    <property type="component" value="Genome"/>
</dbReference>
<reference evidence="6 24" key="6">
    <citation type="submission" date="2016-04" db="EMBL/GenBank/DDBJ databases">
        <title>Genome characterization of fowl adenovirus isolate from chickens associated with hepatitis and hydropericardium syndrome in China.</title>
        <authorList>
            <person name="Li H."/>
            <person name="Wang J."/>
            <person name="Liu S."/>
        </authorList>
    </citation>
    <scope>NUCLEOTIDE SEQUENCE [LARGE SCALE GENOMIC DNA]</scope>
    <source>
        <strain evidence="6">HN/151029</strain>
    </source>
</reference>
<evidence type="ECO:0000313" key="22">
    <source>
        <dbReference type="Proteomes" id="UP000173008"/>
    </source>
</evidence>
<dbReference type="Proteomes" id="UP000318388">
    <property type="component" value="Segment"/>
</dbReference>
<evidence type="ECO:0000313" key="18">
    <source>
        <dbReference type="EMBL" id="QOE83674.1"/>
    </source>
</evidence>
<reference evidence="2 22" key="1">
    <citation type="journal article" date="2015" name="PLoS ONE">
        <title>Pathogenicity and Complete Genome Characterization of Fowl Adenoviruses Isolated from Chickens Associated with Inclusion Body Hepatitis and Hydropericardium Syndrome in China.</title>
        <authorList>
            <person name="Zhao J."/>
            <person name="Zhong Q."/>
            <person name="Zhao Y."/>
            <person name="Hu Y.X."/>
            <person name="Zhang G.Z."/>
        </authorList>
    </citation>
    <scope>NUCLEOTIDE SEQUENCE [LARGE SCALE GENOMIC DNA]</scope>
    <source>
        <strain evidence="2">JSJ13</strain>
    </source>
</reference>
<evidence type="ECO:0000256" key="1">
    <source>
        <dbReference type="SAM" id="MobiDB-lite"/>
    </source>
</evidence>
<reference evidence="12" key="10">
    <citation type="submission" date="2017-07" db="EMBL/GenBank/DDBJ databases">
        <authorList>
            <person name="Sun Z.S."/>
            <person name="Albrecht U."/>
            <person name="Echele G."/>
            <person name="Lee C.C."/>
        </authorList>
    </citation>
    <scope>NUCLEOTIDE SEQUENCE</scope>
    <source>
        <strain evidence="12">SD1511</strain>
    </source>
</reference>
<dbReference type="EMBL" id="MH454598">
    <property type="protein sequence ID" value="AYU58969.1"/>
    <property type="molecule type" value="Genomic_DNA"/>
</dbReference>
<dbReference type="EMBL" id="KX061750">
    <property type="protein sequence ID" value="AOS87849.1"/>
    <property type="molecule type" value="Genomic_DNA"/>
</dbReference>
<evidence type="ECO:0000313" key="9">
    <source>
        <dbReference type="EMBL" id="AQT46129.1"/>
    </source>
</evidence>
<reference evidence="4 20" key="2">
    <citation type="submission" date="2015-12" db="EMBL/GenBank/DDBJ databases">
        <title>Complete genome characterization of fowl adenoviruses isolated from chickens associated with hydropericardium syndrome in China.</title>
        <authorList>
            <person name="Li H."/>
            <person name="Wang J."/>
            <person name="Liu S."/>
        </authorList>
    </citation>
    <scope>NUCLEOTIDE SEQUENCE [LARGE SCALE GENOMIC DNA]</scope>
    <source>
        <strain evidence="4">HN/151025</strain>
    </source>
</reference>
<dbReference type="Proteomes" id="UP000317905">
    <property type="component" value="Segment"/>
</dbReference>
<evidence type="ECO:0000313" key="7">
    <source>
        <dbReference type="EMBL" id="AQQ16952.1"/>
    </source>
</evidence>
<evidence type="ECO:0000313" key="6">
    <source>
        <dbReference type="EMBL" id="AOS87932.1"/>
    </source>
</evidence>
<dbReference type="EMBL" id="MF521611">
    <property type="protein sequence ID" value="AWT40686.1"/>
    <property type="molecule type" value="Genomic_DNA"/>
</dbReference>
<evidence type="ECO:0000313" key="16">
    <source>
        <dbReference type="EMBL" id="QEY87765.1"/>
    </source>
</evidence>
<reference evidence="13" key="9">
    <citation type="submission" date="2017-07" db="EMBL/GenBank/DDBJ databases">
        <title>Whole genome of a virulent serotype 4 avian adenovirus isolated in Zhejiang Province of China.</title>
        <authorList>
            <person name="Zheng X."/>
            <person name="Li X."/>
            <person name="Mao S."/>
            <person name="Xia W."/>
            <person name="Mo K."/>
            <person name="Zhou J."/>
        </authorList>
    </citation>
    <scope>NUCLEOTIDE SEQUENCE [LARGE SCALE GENOMIC DNA]</scope>
    <source>
        <strain evidence="13">ZJ2015</strain>
    </source>
</reference>
<dbReference type="EMBL" id="MK387062">
    <property type="protein sequence ID" value="QDY98307.1"/>
    <property type="molecule type" value="Genomic_DNA"/>
</dbReference>
<dbReference type="Proteomes" id="UP000165897">
    <property type="component" value="Segment"/>
</dbReference>
<dbReference type="EMBL" id="MT813039">
    <property type="protein sequence ID" value="QWW27691.1"/>
    <property type="molecule type" value="Genomic_DNA"/>
</dbReference>
<evidence type="ECO:0000313" key="15">
    <source>
        <dbReference type="EMBL" id="QDY98307.1"/>
    </source>
</evidence>
<dbReference type="EMBL" id="KX421404">
    <property type="protein sequence ID" value="AQT46086.1"/>
    <property type="molecule type" value="Genomic_DNA"/>
</dbReference>
<dbReference type="Proteomes" id="UP000320291">
    <property type="component" value="Segment"/>
</dbReference>
<evidence type="ECO:0000313" key="5">
    <source>
        <dbReference type="EMBL" id="AOS87849.1"/>
    </source>
</evidence>
<name>A0A096ZH01_9ADEN</name>
<dbReference type="EMBL" id="MF496037">
    <property type="protein sequence ID" value="AWR92730.1"/>
    <property type="molecule type" value="Genomic_DNA"/>
</dbReference>
<evidence type="ECO:0000313" key="13">
    <source>
        <dbReference type="EMBL" id="AWT40686.1"/>
    </source>
</evidence>
<dbReference type="Proteomes" id="UP000319559">
    <property type="component" value="Segment"/>
</dbReference>
<dbReference type="Proteomes" id="UP000318794">
    <property type="component" value="Segment"/>
</dbReference>
<dbReference type="Proteomes" id="UP000315230">
    <property type="component" value="Segment"/>
</dbReference>
<dbReference type="Proteomes" id="UP000320871">
    <property type="component" value="Segment"/>
</dbReference>
<dbReference type="EMBL" id="KX090424">
    <property type="protein sequence ID" value="AOS87932.1"/>
    <property type="molecule type" value="Genomic_DNA"/>
</dbReference>
<reference evidence="18" key="16">
    <citation type="journal article" date="2020" name="Poult. Sci.">
        <title>Molecular relationship of the Fowl Adenovirus serotype 4 isolated from the contaminated live vaccine and wild strains isolated in China 2013-2018.</title>
        <authorList>
            <person name="Su Q."/>
            <person name="Hou L."/>
            <person name="Liu X."/>
            <person name="Cui Z."/>
            <person name="Chang S."/>
            <person name="Zhao P."/>
        </authorList>
    </citation>
    <scope>NUCLEOTIDE SEQUENCE</scope>
    <source>
        <strain evidence="18">FAdV-n22</strain>
    </source>
</reference>
<organism evidence="2 22">
    <name type="scientific">Fowl aviadenovirus C</name>
    <dbReference type="NCBI Taxonomy" id="190063"/>
    <lineage>
        <taxon>Viruses</taxon>
        <taxon>Varidnaviria</taxon>
        <taxon>Bamfordvirae</taxon>
        <taxon>Preplasmiviricota</taxon>
        <taxon>Polisuviricotina</taxon>
        <taxon>Pharingeaviricetes</taxon>
        <taxon>Rowavirales</taxon>
        <taxon>Adenoviridae</taxon>
        <taxon>Aviadenovirus</taxon>
        <taxon>Aviadenovirus hydropericardii</taxon>
    </lineage>
</organism>
<evidence type="ECO:0000313" key="26">
    <source>
        <dbReference type="Proteomes" id="UP000326050"/>
    </source>
</evidence>
<dbReference type="EMBL" id="KX421403">
    <property type="protein sequence ID" value="AQT46129.1"/>
    <property type="molecule type" value="Genomic_DNA"/>
</dbReference>
<dbReference type="Proteomes" id="UP000316932">
    <property type="component" value="Segment"/>
</dbReference>
<dbReference type="EMBL" id="KY569422">
    <property type="protein sequence ID" value="AUR44946.1"/>
    <property type="molecule type" value="Genomic_DNA"/>
</dbReference>
<evidence type="ECO:0000313" key="27">
    <source>
        <dbReference type="Proteomes" id="UP000510761"/>
    </source>
</evidence>
<reference evidence="14" key="12">
    <citation type="submission" date="2018-06" db="EMBL/GenBank/DDBJ databases">
        <title>Pathogenicity and molecular characterization of a fowl adenovirus serotype 4 isolated from Chickens Associated with Hydropericardium-hepatitis Syndrome in China.</title>
        <authorList>
            <person name="Ren G."/>
            <person name="Chen R."/>
            <person name="Wang H."/>
            <person name="Huang M."/>
            <person name="Yan Y."/>
            <person name="Liu F."/>
        </authorList>
    </citation>
    <scope>NUCLEOTIDE SEQUENCE [LARGE SCALE GENOMIC DNA]</scope>
    <source>
        <strain evidence="14">GX-1</strain>
    </source>
</reference>
<evidence type="ECO:0000313" key="20">
    <source>
        <dbReference type="Proteomes" id="UP000152565"/>
    </source>
</evidence>
<dbReference type="Proteomes" id="UP000693878">
    <property type="component" value="Segment"/>
</dbReference>
<evidence type="ECO:0000313" key="24">
    <source>
        <dbReference type="Proteomes" id="UP000318273"/>
    </source>
</evidence>
<dbReference type="Proteomes" id="UP000318273">
    <property type="component" value="Segment"/>
</dbReference>
<evidence type="ECO:0000313" key="2">
    <source>
        <dbReference type="EMBL" id="AIS19804.1"/>
    </source>
</evidence>
<evidence type="ECO:0000313" key="11">
    <source>
        <dbReference type="EMBL" id="AUT77157.1"/>
    </source>
</evidence>
<evidence type="ECO:0000313" key="25">
    <source>
        <dbReference type="Proteomes" id="UP000321061"/>
    </source>
</evidence>
<dbReference type="Proteomes" id="UP000326050">
    <property type="component" value="Segment"/>
</dbReference>
<dbReference type="EMBL" id="MN606303">
    <property type="protein sequence ID" value="QLI42866.1"/>
    <property type="molecule type" value="Genomic_DNA"/>
</dbReference>
<feature type="region of interest" description="Disordered" evidence="1">
    <location>
        <begin position="1"/>
        <end position="25"/>
    </location>
</feature>
<feature type="compositionally biased region" description="Acidic residues" evidence="1">
    <location>
        <begin position="10"/>
        <end position="24"/>
    </location>
</feature>
<reference evidence="3 21" key="3">
    <citation type="journal article" date="2016" name="Genome Announc.">
        <title>Genome Sequence of a Fowl Adenovirus Serotype 4 Strain Lethal to Chickens, Isolated from China.</title>
        <authorList>
            <person name="Li L."/>
            <person name="Luo L."/>
            <person name="Luo Q."/>
            <person name="Zhang T."/>
            <person name="Zhao K."/>
            <person name="Wang H."/>
            <person name="Zhang R."/>
            <person name="Lu Q."/>
            <person name="Pan Z."/>
            <person name="Shao H."/>
            <person name="Zhang W."/>
            <person name="Wen G."/>
        </authorList>
    </citation>
    <scope>NUCLEOTIDE SEQUENCE [LARGE SCALE GENOMIC DNA]</scope>
    <source>
        <strain evidence="3">HB1510</strain>
    </source>
</reference>
<evidence type="ECO:0000313" key="3">
    <source>
        <dbReference type="EMBL" id="AMB36778.1"/>
    </source>
</evidence>
<reference evidence="10" key="8">
    <citation type="submission" date="2017-02" db="EMBL/GenBank/DDBJ databases">
        <title>Molecular characteristics of fowl adenovirus serotype 4 isolated from pigeon.</title>
        <authorList>
            <person name="Li H."/>
            <person name="Wang J."/>
            <person name="Liu L."/>
            <person name="Liu S."/>
        </authorList>
    </citation>
    <scope>NUCLEOTIDE SEQUENCE [LARGE SCALE GENOMIC DNA]</scope>
    <source>
        <strain evidence="10">HLJ/160826</strain>
    </source>
</reference>
<reference evidence="16 26" key="14">
    <citation type="submission" date="2019-03" db="EMBL/GenBank/DDBJ databases">
        <authorList>
            <person name="Zhai X."/>
        </authorList>
    </citation>
    <scope>NUCLEOTIDE SEQUENCE [LARGE SCALE GENOMIC DNA]</scope>
    <source>
        <strain evidence="16">SCDY</strain>
    </source>
</reference>
<evidence type="ECO:0000313" key="8">
    <source>
        <dbReference type="EMBL" id="AQT46086.1"/>
    </source>
</evidence>
<evidence type="ECO:0000313" key="17">
    <source>
        <dbReference type="EMBL" id="QLI42866.1"/>
    </source>
</evidence>
<evidence type="ECO:0000313" key="12">
    <source>
        <dbReference type="EMBL" id="AWR92730.1"/>
    </source>
</evidence>
<evidence type="ECO:0000313" key="10">
    <source>
        <dbReference type="EMBL" id="AUR44946.1"/>
    </source>
</evidence>
<evidence type="ECO:0000313" key="19">
    <source>
        <dbReference type="EMBL" id="QWW27691.1"/>
    </source>
</evidence>
<sequence>MEERDASPEPMEEAPLAEEEEELAAAEAAANPHENMVLACMERMRVVVKNCVCHNYGLRNLGLSVGTGVYCRYGDKLCEGLSEDYGVAGNYFVCAWACAMFSSFGPMVVHHLQGVVGMMIHVPLYPIDRRAEFLMVVSQLGALGALPCHYLRKMEISVEHNITRFYAPDWFLESVNLLYDWTREQRREAFGQMDDQ</sequence>
<dbReference type="Proteomes" id="UP000510761">
    <property type="component" value="Segment"/>
</dbReference>
<dbReference type="Proteomes" id="UP000321061">
    <property type="component" value="Genome"/>
</dbReference>
<dbReference type="EMBL" id="MT119964">
    <property type="protein sequence ID" value="QOE83674.1"/>
    <property type="molecule type" value="Genomic_DNA"/>
</dbReference>
<evidence type="ECO:0000313" key="23">
    <source>
        <dbReference type="Proteomes" id="UP000317905"/>
    </source>
</evidence>
<dbReference type="EMBL" id="MK629523">
    <property type="protein sequence ID" value="QEY87765.1"/>
    <property type="molecule type" value="Genomic_DNA"/>
</dbReference>
<reference evidence="7" key="7">
    <citation type="submission" date="2017-02" db="EMBL/GenBank/DDBJ databases">
        <title>Complete genome characterization of Fowl Adenovirus Serotype 4 Strain isolated from chickens associated with hydropericardium syndrome in China.</title>
        <authorList>
            <person name="Ma J."/>
        </authorList>
    </citation>
    <scope>NUCLEOTIDE SEQUENCE [LARGE SCALE GENOMIC DNA]</scope>
    <source>
        <strain evidence="7">HB1502</strain>
        <strain evidence="9">HN1501</strain>
        <strain evidence="8">SD1501</strain>
    </source>
</reference>
<dbReference type="EMBL" id="KM096544">
    <property type="protein sequence ID" value="AIS19804.1"/>
    <property type="molecule type" value="Genomic_DNA"/>
</dbReference>
<protein>
    <submittedName>
        <fullName evidence="2">ORF22</fullName>
    </submittedName>
</protein>
<dbReference type="EMBL" id="KX421401">
    <property type="protein sequence ID" value="AQQ16952.1"/>
    <property type="molecule type" value="Genomic_DNA"/>
</dbReference>